<keyword evidence="1" id="KW-0812">Transmembrane</keyword>
<evidence type="ECO:0000313" key="2">
    <source>
        <dbReference type="EMBL" id="MDO1444670.1"/>
    </source>
</evidence>
<dbReference type="Pfam" id="PF13571">
    <property type="entry name" value="DUF4133"/>
    <property type="match status" value="1"/>
</dbReference>
<keyword evidence="1" id="KW-0472">Membrane</keyword>
<name>A0ABT8R209_9BACT</name>
<gene>
    <name evidence="2" type="ORF">Q0590_00330</name>
</gene>
<feature type="transmembrane region" description="Helical" evidence="1">
    <location>
        <begin position="50"/>
        <end position="67"/>
    </location>
</feature>
<sequence length="105" mass="11915">MPQYEVIRGADNEIEFQGLKGKYVYYLFGGLAGVVLIGLLFFLILPSSTLAGLLTLSGAAGVFYLSFQWNKKYGRWGMEKQKIQKQIPDFIVMSRPYTLIRKKNA</sequence>
<dbReference type="RefSeq" id="WP_302035474.1">
    <property type="nucleotide sequence ID" value="NZ_JAUKPO010000001.1"/>
</dbReference>
<dbReference type="Proteomes" id="UP001168528">
    <property type="component" value="Unassembled WGS sequence"/>
</dbReference>
<organism evidence="2 3">
    <name type="scientific">Rhodocytophaga aerolata</name>
    <dbReference type="NCBI Taxonomy" id="455078"/>
    <lineage>
        <taxon>Bacteria</taxon>
        <taxon>Pseudomonadati</taxon>
        <taxon>Bacteroidota</taxon>
        <taxon>Cytophagia</taxon>
        <taxon>Cytophagales</taxon>
        <taxon>Rhodocytophagaceae</taxon>
        <taxon>Rhodocytophaga</taxon>
    </lineage>
</organism>
<proteinExistence type="predicted"/>
<dbReference type="InterPro" id="IPR025407">
    <property type="entry name" value="DUF4133"/>
</dbReference>
<accession>A0ABT8R209</accession>
<comment type="caution">
    <text evidence="2">The sequence shown here is derived from an EMBL/GenBank/DDBJ whole genome shotgun (WGS) entry which is preliminary data.</text>
</comment>
<evidence type="ECO:0000313" key="3">
    <source>
        <dbReference type="Proteomes" id="UP001168528"/>
    </source>
</evidence>
<protein>
    <submittedName>
        <fullName evidence="2">DUF4133 domain-containing protein</fullName>
    </submittedName>
</protein>
<keyword evidence="3" id="KW-1185">Reference proteome</keyword>
<feature type="transmembrane region" description="Helical" evidence="1">
    <location>
        <begin position="23"/>
        <end position="44"/>
    </location>
</feature>
<keyword evidence="1" id="KW-1133">Transmembrane helix</keyword>
<evidence type="ECO:0000256" key="1">
    <source>
        <dbReference type="SAM" id="Phobius"/>
    </source>
</evidence>
<reference evidence="2" key="1">
    <citation type="submission" date="2023-07" db="EMBL/GenBank/DDBJ databases">
        <title>The genome sequence of Rhodocytophaga aerolata KACC 12507.</title>
        <authorList>
            <person name="Zhang X."/>
        </authorList>
    </citation>
    <scope>NUCLEOTIDE SEQUENCE</scope>
    <source>
        <strain evidence="2">KACC 12507</strain>
    </source>
</reference>
<dbReference type="EMBL" id="JAUKPO010000001">
    <property type="protein sequence ID" value="MDO1444670.1"/>
    <property type="molecule type" value="Genomic_DNA"/>
</dbReference>